<comment type="caution">
    <text evidence="3">The sequence shown here is derived from an EMBL/GenBank/DDBJ whole genome shotgun (WGS) entry which is preliminary data.</text>
</comment>
<accession>A0A834SIN2</accession>
<sequence length="90" mass="10023">MKTKVLITFMLWLLCSSMFFFIPAASADYGHSAYEAKYKKKYFNGDESPRLPPPPPPIRPKSSLKPVPSRAPIYPPICKSGGDSNCPPFT</sequence>
<evidence type="ECO:0000313" key="4">
    <source>
        <dbReference type="Proteomes" id="UP000634136"/>
    </source>
</evidence>
<dbReference type="AlphaFoldDB" id="A0A834SIN2"/>
<feature type="compositionally biased region" description="Pro residues" evidence="1">
    <location>
        <begin position="50"/>
        <end position="59"/>
    </location>
</feature>
<evidence type="ECO:0000256" key="2">
    <source>
        <dbReference type="SAM" id="SignalP"/>
    </source>
</evidence>
<reference evidence="3" key="1">
    <citation type="submission" date="2020-09" db="EMBL/GenBank/DDBJ databases">
        <title>Genome-Enabled Discovery of Anthraquinone Biosynthesis in Senna tora.</title>
        <authorList>
            <person name="Kang S.-H."/>
            <person name="Pandey R.P."/>
            <person name="Lee C.-M."/>
            <person name="Sim J.-S."/>
            <person name="Jeong J.-T."/>
            <person name="Choi B.-S."/>
            <person name="Jung M."/>
            <person name="Ginzburg D."/>
            <person name="Zhao K."/>
            <person name="Won S.Y."/>
            <person name="Oh T.-J."/>
            <person name="Yu Y."/>
            <person name="Kim N.-H."/>
            <person name="Lee O.R."/>
            <person name="Lee T.-H."/>
            <person name="Bashyal P."/>
            <person name="Kim T.-S."/>
            <person name="Lee W.-H."/>
            <person name="Kawkins C."/>
            <person name="Kim C.-K."/>
            <person name="Kim J.S."/>
            <person name="Ahn B.O."/>
            <person name="Rhee S.Y."/>
            <person name="Sohng J.K."/>
        </authorList>
    </citation>
    <scope>NUCLEOTIDE SEQUENCE</scope>
    <source>
        <tissue evidence="3">Leaf</tissue>
    </source>
</reference>
<feature type="region of interest" description="Disordered" evidence="1">
    <location>
        <begin position="45"/>
        <end position="69"/>
    </location>
</feature>
<feature type="chain" id="PRO_5032978807" evidence="2">
    <location>
        <begin position="28"/>
        <end position="90"/>
    </location>
</feature>
<evidence type="ECO:0000256" key="1">
    <source>
        <dbReference type="SAM" id="MobiDB-lite"/>
    </source>
</evidence>
<gene>
    <name evidence="3" type="ORF">G2W53_042164</name>
</gene>
<protein>
    <submittedName>
        <fullName evidence="3">Uncharacterized protein</fullName>
    </submittedName>
</protein>
<evidence type="ECO:0000313" key="3">
    <source>
        <dbReference type="EMBL" id="KAF7803053.1"/>
    </source>
</evidence>
<name>A0A834SIN2_9FABA</name>
<feature type="signal peptide" evidence="2">
    <location>
        <begin position="1"/>
        <end position="27"/>
    </location>
</feature>
<keyword evidence="2" id="KW-0732">Signal</keyword>
<dbReference type="EMBL" id="JAAIUW010000013">
    <property type="protein sequence ID" value="KAF7803053.1"/>
    <property type="molecule type" value="Genomic_DNA"/>
</dbReference>
<proteinExistence type="predicted"/>
<organism evidence="3 4">
    <name type="scientific">Senna tora</name>
    <dbReference type="NCBI Taxonomy" id="362788"/>
    <lineage>
        <taxon>Eukaryota</taxon>
        <taxon>Viridiplantae</taxon>
        <taxon>Streptophyta</taxon>
        <taxon>Embryophyta</taxon>
        <taxon>Tracheophyta</taxon>
        <taxon>Spermatophyta</taxon>
        <taxon>Magnoliopsida</taxon>
        <taxon>eudicotyledons</taxon>
        <taxon>Gunneridae</taxon>
        <taxon>Pentapetalae</taxon>
        <taxon>rosids</taxon>
        <taxon>fabids</taxon>
        <taxon>Fabales</taxon>
        <taxon>Fabaceae</taxon>
        <taxon>Caesalpinioideae</taxon>
        <taxon>Cassia clade</taxon>
        <taxon>Senna</taxon>
    </lineage>
</organism>
<keyword evidence="4" id="KW-1185">Reference proteome</keyword>
<dbReference type="Proteomes" id="UP000634136">
    <property type="component" value="Unassembled WGS sequence"/>
</dbReference>